<feature type="region of interest" description="Disordered" evidence="1">
    <location>
        <begin position="66"/>
        <end position="87"/>
    </location>
</feature>
<accession>A0A518DT95</accession>
<proteinExistence type="predicted"/>
<dbReference type="KEGG" id="lcre:Pla8534_28550"/>
<name>A0A518DT95_9BACT</name>
<evidence type="ECO:0000313" key="3">
    <source>
        <dbReference type="Proteomes" id="UP000317648"/>
    </source>
</evidence>
<sequence>MEDQLEHTAESDTAMSEFSAAFDACRERAQLAVQTQRERVREVENEFETHVRALLAELESERDQLRVDRADLERRRDETSAQRKSIARDLRAQRAEMLAEIEQKRAERMQSDTGESNGRVAELQAECDRLRSRFDQEDQQWRDAEQQVEHWRNEAQQLSLQAEEAEQRVQEREQVIEHLRRELEQALQQLDEVVAQGAQGGASDAVLEDMRRGREMAIDELRELKKKNEELQTQLAAKPAVVAGAPVAGMGMDWAAQKARMLQQLEDDFDPENAEQVRERLTIEKTLQTTEKLLSAKENELNDLRQLLEDQSASIGGMAVGANAIAELLDHDELVREERDNLKKVQEEWRQKLRVAEVDISVERAKLARERAELEDRLQRLEQEKAKMAVLQPADTKSKPPTRNKWLARLGLRDDDAE</sequence>
<evidence type="ECO:0000313" key="2">
    <source>
        <dbReference type="EMBL" id="QDU95044.1"/>
    </source>
</evidence>
<dbReference type="EMBL" id="CP036433">
    <property type="protein sequence ID" value="QDU95044.1"/>
    <property type="molecule type" value="Genomic_DNA"/>
</dbReference>
<organism evidence="2 3">
    <name type="scientific">Lignipirellula cremea</name>
    <dbReference type="NCBI Taxonomy" id="2528010"/>
    <lineage>
        <taxon>Bacteria</taxon>
        <taxon>Pseudomonadati</taxon>
        <taxon>Planctomycetota</taxon>
        <taxon>Planctomycetia</taxon>
        <taxon>Pirellulales</taxon>
        <taxon>Pirellulaceae</taxon>
        <taxon>Lignipirellula</taxon>
    </lineage>
</organism>
<feature type="region of interest" description="Disordered" evidence="1">
    <location>
        <begin position="390"/>
        <end position="418"/>
    </location>
</feature>
<dbReference type="Proteomes" id="UP000317648">
    <property type="component" value="Chromosome"/>
</dbReference>
<keyword evidence="3" id="KW-1185">Reference proteome</keyword>
<gene>
    <name evidence="2" type="ORF">Pla8534_28550</name>
</gene>
<reference evidence="2 3" key="1">
    <citation type="submission" date="2019-02" db="EMBL/GenBank/DDBJ databases">
        <title>Deep-cultivation of Planctomycetes and their phenomic and genomic characterization uncovers novel biology.</title>
        <authorList>
            <person name="Wiegand S."/>
            <person name="Jogler M."/>
            <person name="Boedeker C."/>
            <person name="Pinto D."/>
            <person name="Vollmers J."/>
            <person name="Rivas-Marin E."/>
            <person name="Kohn T."/>
            <person name="Peeters S.H."/>
            <person name="Heuer A."/>
            <person name="Rast P."/>
            <person name="Oberbeckmann S."/>
            <person name="Bunk B."/>
            <person name="Jeske O."/>
            <person name="Meyerdierks A."/>
            <person name="Storesund J.E."/>
            <person name="Kallscheuer N."/>
            <person name="Luecker S."/>
            <person name="Lage O.M."/>
            <person name="Pohl T."/>
            <person name="Merkel B.J."/>
            <person name="Hornburger P."/>
            <person name="Mueller R.-W."/>
            <person name="Bruemmer F."/>
            <person name="Labrenz M."/>
            <person name="Spormann A.M."/>
            <person name="Op den Camp H."/>
            <person name="Overmann J."/>
            <person name="Amann R."/>
            <person name="Jetten M.S.M."/>
            <person name="Mascher T."/>
            <person name="Medema M.H."/>
            <person name="Devos D.P."/>
            <person name="Kaster A.-K."/>
            <person name="Ovreas L."/>
            <person name="Rohde M."/>
            <person name="Galperin M.Y."/>
            <person name="Jogler C."/>
        </authorList>
    </citation>
    <scope>NUCLEOTIDE SEQUENCE [LARGE SCALE GENOMIC DNA]</scope>
    <source>
        <strain evidence="2 3">Pla85_3_4</strain>
    </source>
</reference>
<evidence type="ECO:0000256" key="1">
    <source>
        <dbReference type="SAM" id="MobiDB-lite"/>
    </source>
</evidence>
<protein>
    <submittedName>
        <fullName evidence="2">Uncharacterized protein</fullName>
    </submittedName>
</protein>
<dbReference type="AlphaFoldDB" id="A0A518DT95"/>